<protein>
    <submittedName>
        <fullName evidence="1">Uncharacterized protein</fullName>
    </submittedName>
</protein>
<evidence type="ECO:0000313" key="2">
    <source>
        <dbReference type="Proteomes" id="UP000572007"/>
    </source>
</evidence>
<sequence>MKFDRPWLEEADGSGGMKGLLRRAQRVRVELMRTQAVGKAGRGLAGVS</sequence>
<reference evidence="1 2" key="1">
    <citation type="submission" date="2020-04" db="EMBL/GenBank/DDBJ databases">
        <title>MicrobeNet Type strains.</title>
        <authorList>
            <person name="Nicholson A.C."/>
        </authorList>
    </citation>
    <scope>NUCLEOTIDE SEQUENCE [LARGE SCALE GENOMIC DNA]</scope>
    <source>
        <strain evidence="1 2">DSM 44960</strain>
    </source>
</reference>
<dbReference type="RefSeq" id="WP_167353334.1">
    <property type="nucleotide sequence ID" value="NZ_JAAXOM010000008.1"/>
</dbReference>
<evidence type="ECO:0000313" key="1">
    <source>
        <dbReference type="EMBL" id="NKX90930.1"/>
    </source>
</evidence>
<comment type="caution">
    <text evidence="1">The sequence shown here is derived from an EMBL/GenBank/DDBJ whole genome shotgun (WGS) entry which is preliminary data.</text>
</comment>
<dbReference type="Proteomes" id="UP000572007">
    <property type="component" value="Unassembled WGS sequence"/>
</dbReference>
<keyword evidence="2" id="KW-1185">Reference proteome</keyword>
<name>A0A846WEB1_9NOCA</name>
<dbReference type="AlphaFoldDB" id="A0A846WEB1"/>
<proteinExistence type="predicted"/>
<organism evidence="1 2">
    <name type="scientific">Nocardia coubleae</name>
    <dbReference type="NCBI Taxonomy" id="356147"/>
    <lineage>
        <taxon>Bacteria</taxon>
        <taxon>Bacillati</taxon>
        <taxon>Actinomycetota</taxon>
        <taxon>Actinomycetes</taxon>
        <taxon>Mycobacteriales</taxon>
        <taxon>Nocardiaceae</taxon>
        <taxon>Nocardia</taxon>
    </lineage>
</organism>
<dbReference type="EMBL" id="JAAXOM010000008">
    <property type="protein sequence ID" value="NKX90930.1"/>
    <property type="molecule type" value="Genomic_DNA"/>
</dbReference>
<gene>
    <name evidence="1" type="ORF">HGA10_26965</name>
</gene>
<accession>A0A846WEB1</accession>